<evidence type="ECO:0000256" key="1">
    <source>
        <dbReference type="SAM" id="MobiDB-lite"/>
    </source>
</evidence>
<dbReference type="PANTHER" id="PTHR35175">
    <property type="entry name" value="DUF1289 DOMAIN-CONTAINING PROTEIN"/>
    <property type="match status" value="1"/>
</dbReference>
<dbReference type="PANTHER" id="PTHR35175:SF2">
    <property type="entry name" value="DUF1289 DOMAIN-CONTAINING PROTEIN"/>
    <property type="match status" value="1"/>
</dbReference>
<dbReference type="Proteomes" id="UP000294200">
    <property type="component" value="Unassembled WGS sequence"/>
</dbReference>
<proteinExistence type="predicted"/>
<evidence type="ECO:0000313" key="2">
    <source>
        <dbReference type="EMBL" id="TCG05559.1"/>
    </source>
</evidence>
<evidence type="ECO:0000313" key="3">
    <source>
        <dbReference type="Proteomes" id="UP000294200"/>
    </source>
</evidence>
<dbReference type="AlphaFoldDB" id="A0A4R0XF36"/>
<dbReference type="InterPro" id="IPR010710">
    <property type="entry name" value="DUF1289"/>
</dbReference>
<feature type="compositionally biased region" description="Polar residues" evidence="1">
    <location>
        <begin position="72"/>
        <end position="85"/>
    </location>
</feature>
<feature type="compositionally biased region" description="Basic and acidic residues" evidence="1">
    <location>
        <begin position="60"/>
        <end position="71"/>
    </location>
</feature>
<name>A0A4R0XF36_9BURK</name>
<evidence type="ECO:0008006" key="4">
    <source>
        <dbReference type="Google" id="ProtNLM"/>
    </source>
</evidence>
<comment type="caution">
    <text evidence="2">The sequence shown here is derived from an EMBL/GenBank/DDBJ whole genome shotgun (WGS) entry which is preliminary data.</text>
</comment>
<feature type="region of interest" description="Disordered" evidence="1">
    <location>
        <begin position="42"/>
        <end position="85"/>
    </location>
</feature>
<keyword evidence="3" id="KW-1185">Reference proteome</keyword>
<sequence>MESATLSWRTPTAVNSPCVDVCRIDSKSGLCVGCFRTRDKIRGGKNMSDHRRHQAINDRSSPEAKLRRETQDSSARAENPTGGTQ</sequence>
<gene>
    <name evidence="2" type="ORF">BZM27_32925</name>
</gene>
<accession>A0A4R0XF36</accession>
<reference evidence="2 3" key="1">
    <citation type="submission" date="2017-02" db="EMBL/GenBank/DDBJ databases">
        <title>Paraburkholderia sophoroidis sp. nov. and Paraburkholderia steynii sp. nov. rhizobial symbionts of the fynbos legume Hypocalyptus sophoroides.</title>
        <authorList>
            <person name="Steenkamp E.T."/>
            <person name="Beukes C.W."/>
            <person name="Van Zyl E."/>
            <person name="Avontuur J."/>
            <person name="Chan W.Y."/>
            <person name="Hassen A."/>
            <person name="Palmer M."/>
            <person name="Mthombeni L."/>
            <person name="Phalane F."/>
            <person name="Sereme K."/>
            <person name="Venter S.N."/>
        </authorList>
    </citation>
    <scope>NUCLEOTIDE SEQUENCE [LARGE SCALE GENOMIC DNA]</scope>
    <source>
        <strain evidence="2 3">HC1.1ba</strain>
    </source>
</reference>
<organism evidence="2 3">
    <name type="scientific">Paraburkholderia steynii</name>
    <dbReference type="NCBI Taxonomy" id="1245441"/>
    <lineage>
        <taxon>Bacteria</taxon>
        <taxon>Pseudomonadati</taxon>
        <taxon>Pseudomonadota</taxon>
        <taxon>Betaproteobacteria</taxon>
        <taxon>Burkholderiales</taxon>
        <taxon>Burkholderiaceae</taxon>
        <taxon>Paraburkholderia</taxon>
    </lineage>
</organism>
<dbReference type="EMBL" id="MWML01000160">
    <property type="protein sequence ID" value="TCG05559.1"/>
    <property type="molecule type" value="Genomic_DNA"/>
</dbReference>
<dbReference type="Pfam" id="PF06945">
    <property type="entry name" value="DUF1289"/>
    <property type="match status" value="1"/>
</dbReference>
<protein>
    <recommendedName>
        <fullName evidence="4">DUF1289 domain-containing protein</fullName>
    </recommendedName>
</protein>